<keyword evidence="2 5" id="KW-0728">SH3 domain</keyword>
<feature type="compositionally biased region" description="Basic and acidic residues" evidence="6">
    <location>
        <begin position="2932"/>
        <end position="2942"/>
    </location>
</feature>
<feature type="compositionally biased region" description="Basic and acidic residues" evidence="6">
    <location>
        <begin position="646"/>
        <end position="657"/>
    </location>
</feature>
<feature type="compositionally biased region" description="Polar residues" evidence="6">
    <location>
        <begin position="397"/>
        <end position="432"/>
    </location>
</feature>
<feature type="domain" description="SH3" evidence="7">
    <location>
        <begin position="2807"/>
        <end position="2866"/>
    </location>
</feature>
<feature type="compositionally biased region" description="Polar residues" evidence="6">
    <location>
        <begin position="506"/>
        <end position="518"/>
    </location>
</feature>
<feature type="compositionally biased region" description="Polar residues" evidence="6">
    <location>
        <begin position="1754"/>
        <end position="1763"/>
    </location>
</feature>
<feature type="region of interest" description="Disordered" evidence="6">
    <location>
        <begin position="2870"/>
        <end position="2946"/>
    </location>
</feature>
<dbReference type="PRINTS" id="PR00452">
    <property type="entry name" value="SH3DOMAIN"/>
</dbReference>
<dbReference type="RefSeq" id="XP_038061138.1">
    <property type="nucleotide sequence ID" value="XM_038205210.1"/>
</dbReference>
<feature type="domain" description="SoHo" evidence="9">
    <location>
        <begin position="774"/>
        <end position="837"/>
    </location>
</feature>
<feature type="compositionally biased region" description="Basic and acidic residues" evidence="6">
    <location>
        <begin position="1670"/>
        <end position="1679"/>
    </location>
</feature>
<protein>
    <recommendedName>
        <fullName evidence="12">PDZ domain-containing protein</fullName>
    </recommendedName>
</protein>
<dbReference type="Pfam" id="PF00018">
    <property type="entry name" value="SH3_1"/>
    <property type="match status" value="2"/>
</dbReference>
<organism evidence="10 11">
    <name type="scientific">Patiria miniata</name>
    <name type="common">Bat star</name>
    <name type="synonym">Asterina miniata</name>
    <dbReference type="NCBI Taxonomy" id="46514"/>
    <lineage>
        <taxon>Eukaryota</taxon>
        <taxon>Metazoa</taxon>
        <taxon>Echinodermata</taxon>
        <taxon>Eleutherozoa</taxon>
        <taxon>Asterozoa</taxon>
        <taxon>Asteroidea</taxon>
        <taxon>Valvatacea</taxon>
        <taxon>Valvatida</taxon>
        <taxon>Asterinidae</taxon>
        <taxon>Patiria</taxon>
    </lineage>
</organism>
<dbReference type="GeneID" id="119731922"/>
<feature type="compositionally biased region" description="Low complexity" evidence="6">
    <location>
        <begin position="2606"/>
        <end position="2619"/>
    </location>
</feature>
<feature type="compositionally biased region" description="Polar residues" evidence="6">
    <location>
        <begin position="1273"/>
        <end position="1297"/>
    </location>
</feature>
<evidence type="ECO:0000256" key="6">
    <source>
        <dbReference type="SAM" id="MobiDB-lite"/>
    </source>
</evidence>
<feature type="compositionally biased region" description="Polar residues" evidence="6">
    <location>
        <begin position="982"/>
        <end position="1007"/>
    </location>
</feature>
<keyword evidence="4" id="KW-0965">Cell junction</keyword>
<evidence type="ECO:0000256" key="3">
    <source>
        <dbReference type="ARBA" id="ARBA00022737"/>
    </source>
</evidence>
<feature type="region of interest" description="Disordered" evidence="6">
    <location>
        <begin position="2436"/>
        <end position="2678"/>
    </location>
</feature>
<evidence type="ECO:0000256" key="2">
    <source>
        <dbReference type="ARBA" id="ARBA00022443"/>
    </source>
</evidence>
<feature type="compositionally biased region" description="Low complexity" evidence="6">
    <location>
        <begin position="2909"/>
        <end position="2924"/>
    </location>
</feature>
<evidence type="ECO:0000259" key="9">
    <source>
        <dbReference type="PROSITE" id="PS50831"/>
    </source>
</evidence>
<feature type="region of interest" description="Disordered" evidence="6">
    <location>
        <begin position="1633"/>
        <end position="1684"/>
    </location>
</feature>
<feature type="compositionally biased region" description="Polar residues" evidence="6">
    <location>
        <begin position="2486"/>
        <end position="2504"/>
    </location>
</feature>
<dbReference type="InterPro" id="IPR003127">
    <property type="entry name" value="SoHo_dom"/>
</dbReference>
<feature type="compositionally biased region" description="Low complexity" evidence="6">
    <location>
        <begin position="2365"/>
        <end position="2374"/>
    </location>
</feature>
<dbReference type="InterPro" id="IPR001478">
    <property type="entry name" value="PDZ"/>
</dbReference>
<dbReference type="FunFam" id="2.30.30.40:FF:000001">
    <property type="entry name" value="Sorbin and SH3 domain-containing protein 1 isoform 2"/>
    <property type="match status" value="1"/>
</dbReference>
<dbReference type="PANTHER" id="PTHR14167">
    <property type="entry name" value="SH3 DOMAIN-CONTAINING"/>
    <property type="match status" value="1"/>
</dbReference>
<feature type="compositionally biased region" description="Polar residues" evidence="6">
    <location>
        <begin position="2449"/>
        <end position="2475"/>
    </location>
</feature>
<feature type="compositionally biased region" description="Polar residues" evidence="6">
    <location>
        <begin position="630"/>
        <end position="640"/>
    </location>
</feature>
<dbReference type="OrthoDB" id="19092at2759"/>
<feature type="compositionally biased region" description="Polar residues" evidence="6">
    <location>
        <begin position="2586"/>
        <end position="2595"/>
    </location>
</feature>
<dbReference type="GO" id="GO:0070161">
    <property type="term" value="C:anchoring junction"/>
    <property type="evidence" value="ECO:0007669"/>
    <property type="project" value="UniProtKB-SubCell"/>
</dbReference>
<dbReference type="Gene3D" id="2.30.42.10">
    <property type="match status" value="1"/>
</dbReference>
<evidence type="ECO:0000313" key="10">
    <source>
        <dbReference type="EnsemblMetazoa" id="XP_038061138.1"/>
    </source>
</evidence>
<feature type="compositionally biased region" description="Basic and acidic residues" evidence="6">
    <location>
        <begin position="874"/>
        <end position="884"/>
    </location>
</feature>
<dbReference type="InterPro" id="IPR050384">
    <property type="entry name" value="Endophilin_SH3RF"/>
</dbReference>
<keyword evidence="3" id="KW-0677">Repeat</keyword>
<dbReference type="FunFam" id="2.30.42.10:FF:000055">
    <property type="entry name" value="PDZ and LIM domain protein 3"/>
    <property type="match status" value="1"/>
</dbReference>
<feature type="compositionally biased region" description="Basic and acidic residues" evidence="6">
    <location>
        <begin position="248"/>
        <end position="261"/>
    </location>
</feature>
<feature type="region of interest" description="Disordered" evidence="6">
    <location>
        <begin position="1236"/>
        <end position="1370"/>
    </location>
</feature>
<feature type="compositionally biased region" description="Low complexity" evidence="6">
    <location>
        <begin position="2627"/>
        <end position="2637"/>
    </location>
</feature>
<name>A0A914ABL9_PATMI</name>
<feature type="compositionally biased region" description="Polar residues" evidence="6">
    <location>
        <begin position="1778"/>
        <end position="1790"/>
    </location>
</feature>
<dbReference type="PANTHER" id="PTHR14167:SF116">
    <property type="entry name" value="CAP, ISOFORM AC"/>
    <property type="match status" value="1"/>
</dbReference>
<feature type="region of interest" description="Disordered" evidence="6">
    <location>
        <begin position="969"/>
        <end position="1007"/>
    </location>
</feature>
<feature type="region of interest" description="Disordered" evidence="6">
    <location>
        <begin position="2093"/>
        <end position="2128"/>
    </location>
</feature>
<feature type="compositionally biased region" description="Basic residues" evidence="6">
    <location>
        <begin position="1327"/>
        <end position="1349"/>
    </location>
</feature>
<dbReference type="PROSITE" id="PS50106">
    <property type="entry name" value="PDZ"/>
    <property type="match status" value="1"/>
</dbReference>
<dbReference type="SMART" id="SM00459">
    <property type="entry name" value="Sorb"/>
    <property type="match status" value="1"/>
</dbReference>
<feature type="region of interest" description="Disordered" evidence="6">
    <location>
        <begin position="141"/>
        <end position="191"/>
    </location>
</feature>
<feature type="domain" description="PDZ" evidence="8">
    <location>
        <begin position="1"/>
        <end position="85"/>
    </location>
</feature>
<feature type="region of interest" description="Disordered" evidence="6">
    <location>
        <begin position="1977"/>
        <end position="2013"/>
    </location>
</feature>
<evidence type="ECO:0000313" key="11">
    <source>
        <dbReference type="Proteomes" id="UP000887568"/>
    </source>
</evidence>
<feature type="region of interest" description="Disordered" evidence="6">
    <location>
        <begin position="858"/>
        <end position="947"/>
    </location>
</feature>
<feature type="region of interest" description="Disordered" evidence="6">
    <location>
        <begin position="1709"/>
        <end position="1817"/>
    </location>
</feature>
<dbReference type="Pfam" id="PF02208">
    <property type="entry name" value="Sorb"/>
    <property type="match status" value="1"/>
</dbReference>
<dbReference type="OMA" id="LEMAIEC"/>
<feature type="region of interest" description="Disordered" evidence="6">
    <location>
        <begin position="1848"/>
        <end position="1901"/>
    </location>
</feature>
<dbReference type="Gene3D" id="2.30.30.40">
    <property type="entry name" value="SH3 Domains"/>
    <property type="match status" value="3"/>
</dbReference>
<feature type="compositionally biased region" description="Basic and acidic residues" evidence="6">
    <location>
        <begin position="2277"/>
        <end position="2296"/>
    </location>
</feature>
<dbReference type="Pfam" id="PF00595">
    <property type="entry name" value="PDZ"/>
    <property type="match status" value="1"/>
</dbReference>
<proteinExistence type="predicted"/>
<dbReference type="Proteomes" id="UP000887568">
    <property type="component" value="Unplaced"/>
</dbReference>
<dbReference type="Pfam" id="PF14604">
    <property type="entry name" value="SH3_9"/>
    <property type="match status" value="1"/>
</dbReference>
<evidence type="ECO:0000256" key="5">
    <source>
        <dbReference type="PROSITE-ProRule" id="PRU00192"/>
    </source>
</evidence>
<feature type="region of interest" description="Disordered" evidence="6">
    <location>
        <begin position="2194"/>
        <end position="2309"/>
    </location>
</feature>
<comment type="subcellular location">
    <subcellularLocation>
        <location evidence="1">Cell junction</location>
    </subcellularLocation>
</comment>
<dbReference type="InterPro" id="IPR036028">
    <property type="entry name" value="SH3-like_dom_sf"/>
</dbReference>
<evidence type="ECO:0008006" key="12">
    <source>
        <dbReference type="Google" id="ProtNLM"/>
    </source>
</evidence>
<evidence type="ECO:0000256" key="1">
    <source>
        <dbReference type="ARBA" id="ARBA00004282"/>
    </source>
</evidence>
<feature type="domain" description="SH3" evidence="7">
    <location>
        <begin position="2735"/>
        <end position="2794"/>
    </location>
</feature>
<dbReference type="InterPro" id="IPR001452">
    <property type="entry name" value="SH3_domain"/>
</dbReference>
<feature type="domain" description="SH3" evidence="7">
    <location>
        <begin position="2951"/>
        <end position="3012"/>
    </location>
</feature>
<dbReference type="SMART" id="SM00326">
    <property type="entry name" value="SH3"/>
    <property type="match status" value="3"/>
</dbReference>
<dbReference type="SUPFAM" id="SSF50156">
    <property type="entry name" value="PDZ domain-like"/>
    <property type="match status" value="1"/>
</dbReference>
<dbReference type="SUPFAM" id="SSF50044">
    <property type="entry name" value="SH3-domain"/>
    <property type="match status" value="3"/>
</dbReference>
<reference evidence="10" key="1">
    <citation type="submission" date="2022-11" db="UniProtKB">
        <authorList>
            <consortium name="EnsemblMetazoa"/>
        </authorList>
    </citation>
    <scope>IDENTIFICATION</scope>
</reference>
<feature type="compositionally biased region" description="Basic and acidic residues" evidence="6">
    <location>
        <begin position="679"/>
        <end position="691"/>
    </location>
</feature>
<evidence type="ECO:0000259" key="8">
    <source>
        <dbReference type="PROSITE" id="PS50106"/>
    </source>
</evidence>
<dbReference type="PRINTS" id="PR00499">
    <property type="entry name" value="P67PHOX"/>
</dbReference>
<sequence>MAKFTAVLEGGTPWGFRLKGGRGTGLPLVVSKINPGSKASVAQISVGDTVESINGQPTNKLDQNDAQNLIRSAASRLELALSRPPPLNGPVINNNNNNMSAQTSSSVSGQQNVSNFAVDDETVSVDGVTFHGFSPSNVSVTRTTTTKVTKTTRSRSPSPVRGRSSSSENLTVYPGKQVTMRYDSEPEGDAPPVKFMSGVIWTPPGSKVRNTDSDYCTCDETAPSPIPTRTTPGHSTKECSHITSRPPRPREPATQRREPGKPKRHRSSFFIRPRSRSSDASRKAATPWKPVNFQPRSKDDTAKYAFSSPPVPPPPPESDTEDVPPVVPPKPKVVKRKLYLSANQPRPSPEILIKPVTNGRVRKTSRGAEMFHKRQTQQGLAKDTDSPEEPPPPRMLATNNNDYPSSQYPTSPEQSYNPIQFSMSPSTQSAPYAQSPPKQDGYHQPVRPQRADSSPSHNPHYVYDSSGDSWPAPPPPVASPTSSQPLHVEVSPGPGMSPPKPAAWSPRQSNPSSYQPIDNKSPAAWSPASAAPVKGFKPVKLDLNPKPKPWKPPGASQPEKVNEPAPTSSSQHPTWHPPPPASQAPPQQPVPNGDLHSPYRPPERQPSSEGPSSPYRPADHDQDRQRYNPAYQQQPRQQGWPSEPRSPQETRKPEFRQVPDGYSSGLPRPVSPTVTLLRNQREREKDHRSHADYLPPDSSLMPPSLVAKAPSGVAKQPVAVAKPLHAGTYMPVITDPNDLPEGAVFQKQTIDGDVIHTDTYYPVKTREVTKKTVHKEAPQYEGIGPQDETGLPIGLRANVKEENRHDWYKEMFKTIHKQDRPEDEIDQTYLDALIQEANTYEPSYGFPDAVDVKDNDDSVFEEEAPSVVQTYPVRKPDQWGHDPTLDVSPPRSPPHRHHSPNTSARNTIDRYHQQPRSIIDYEPGRSSLAEREKSPTAQLYNPPIEPISAVQNTKRSTTLPRDFAQFSQVPTESPSARHLSPKQGTIPSIFSTNPNPSNQTASDDSPDSVNFSCETDCLLTQCMIPLATVRHLEFQPLDYGADYVSLNDKKDHILQMETAQISCSKKIYHHKISDTEEHSAKSPNHLTESHRNHEDVVSLTYLCHELPHKMNLTESNKVEYFHGPPPGVFRKPRVDLGGAPTPIRPVGAAQSEPAAHGNESVSQGHSIGEQVDNASNGNGEPPVRYGPRGMADGCSEVDQSGIVCQLNANGQVTCLDCDTGENFEPRLLPRPTSLFEPYSLEREQERSASRPSSSSPRRRGIPLDIASGPAGSDSANIGLPNQAQKSPISMDTQSDKSGPSVDGDHHQEVQKPGSLSPDQLTAEGEQKHKRNRIGAKHQKLKHIKKHRSEKHSPKDEDSDMVPYSERPNARNFAPMDKRRAMSAENLSLAVKSPAFNQESYQKYATGLRKASQQSKTYDDLVKFYSEVNRHLEKEEKEKAETMKEKYLPKPAQLETFYRTLQYFLELEMAVQCGEDMIDRGKKDGFIWHKNRDVGLKKKEKDIFELYDFFEKLERGAIGTPTTEQRLEQIRMQTYLQKAKELEARQLRVGQLYEWYENIECRGSTTPSIANSQVASLVDLDDQGDGVPNGLPPSCPQNIRPASESKNAHPKVDLSLEELESLIPRVPMVDPPLESFPNRHRPLGNSSTLPRLYTKRDDRAWSPVPMPSIELSREDKSKAEDEMEDKMDDFKAREEVTRETISSLAQPPASILDAGRKTPPFMMTGRPSPVTRRRSFDKAISGIEGQEEPEDEPDTGSSKNNSSIVRKGPENLIIPIDSDVSNSQKDSQVTPPASPREEVVRPGSPEACAPPKLPERSMSTGVLGIRRVIGSMYNPTLGRLQRWNRADLSQIEDEDSLPDEEIPSPAESRTRAPPIGRVGKMQSDSSLPTMARGAGKSLDKNGMKKFTQSQNELGQERGWGNFNASPQPFKRVNQIKSPIKETDQDSSLSSFDLEPLESLVANDQIDDLPATLDPFSRVQQQDEPQAAVKTPQFQASLDHHIESESLTDSSSELDHKSKIQLFEEKIVEQRSTDLHRPVPLPPPQKKTSVEPIRVKEENQSEVLPAIHVRNASEDKDVKSSSFGHGGLVIGIFSKPQPKQEEEIPNWPPTPSPQQEFYTPPGDSYLTQSLPHNFHFSLDEEKPGMLSAGVVDQLRSTSASADCSGVDWGKKLDDVKSQKLDQPERVIKRYAFSTDEVYEERTPVSSRNVSPLPPSFSRYGSDADRHGKTDVDRSRITHDDAQVLRPSPLLVSPRSESHEEQTPVASRNITPVPPALARDIQKREIRDDAREGQIEKQAVKSFPMGESTHYQSYPLTKQGLDSLRRQNDIPVVNSHLHNDVSKASGFHLDLKDLDLTDGNPPDSPNDTYTPSCSYSPSPTPSQDFLEDDSSKNRWYLAGDTSQGVPRKSRQRGPSSHWPEPELENVFYWDTYVPNKYMGDAQSDATPEQRPYQDSKNLNSKDLTPTNDWSESYSTLQALSPEPPKYEAPSTQNTHANLSRADYQTGTRPEYPKQKSVQNPRPRLDPPRTNVPQNQAKSSPLPRAETHSEPPPKYPRGHPVDKSDGPIPLTGYQSPRALPLFKGDALVPQKSSTLPQQRKSPRMKEEPIRSPSSRPLSSTLPRAKSKSRSLESSGLSAAERLGIKTPPPKRTPSTGSKPSRHSSGSDKIYNYRDPPPTLDKTKAEKLIEEERKKKERLQAEEQKQRRHSDYAPIKSPIITNERFRDPVISAADDGRKQEVKACAIALYPFKAQNHKELSFSKGDIIYLLRKIDQNWFEGEHHGHAGIFPSSYVEVVTSLEDAKKAQLHGPGLEGKARAKYKFSGETQMELSFSKGEYIVLIKKIDANWWEGNIGDRKGIFPAAYVEVLREPTGVASSPAKKTQPATSHSPYQPPAQHMVQSSPKHQQRPQAVPSHQPGRSSHGSSGSQGSYGGSQREPERYFEEPVPKPSRTLAAGQDLFVASFAYIPQNEDEIELLEGDLVNVLEKCDDGWYVGMSERTGMFGTFPGNYVYKRET</sequence>
<feature type="region of interest" description="Disordered" evidence="6">
    <location>
        <begin position="1129"/>
        <end position="1191"/>
    </location>
</feature>
<feature type="compositionally biased region" description="Acidic residues" evidence="6">
    <location>
        <begin position="1744"/>
        <end position="1753"/>
    </location>
</feature>
<dbReference type="InterPro" id="IPR036034">
    <property type="entry name" value="PDZ_sf"/>
</dbReference>
<evidence type="ECO:0000256" key="4">
    <source>
        <dbReference type="ARBA" id="ARBA00022949"/>
    </source>
</evidence>
<feature type="region of interest" description="Disordered" evidence="6">
    <location>
        <begin position="221"/>
        <end position="701"/>
    </location>
</feature>
<evidence type="ECO:0000259" key="7">
    <source>
        <dbReference type="PROSITE" id="PS50002"/>
    </source>
</evidence>
<dbReference type="SMART" id="SM00228">
    <property type="entry name" value="PDZ"/>
    <property type="match status" value="1"/>
</dbReference>
<feature type="compositionally biased region" description="Low complexity" evidence="6">
    <location>
        <begin position="141"/>
        <end position="167"/>
    </location>
</feature>
<dbReference type="EnsemblMetazoa" id="XM_038205210.1">
    <property type="protein sequence ID" value="XP_038061138.1"/>
    <property type="gene ID" value="LOC119731922"/>
</dbReference>
<feature type="compositionally biased region" description="Polar residues" evidence="6">
    <location>
        <begin position="2875"/>
        <end position="2886"/>
    </location>
</feature>
<accession>A0A914ABL9</accession>
<feature type="region of interest" description="Disordered" evidence="6">
    <location>
        <begin position="2029"/>
        <end position="2068"/>
    </location>
</feature>
<feature type="compositionally biased region" description="Low complexity" evidence="6">
    <location>
        <begin position="521"/>
        <end position="532"/>
    </location>
</feature>
<keyword evidence="11" id="KW-1185">Reference proteome</keyword>
<feature type="region of interest" description="Disordered" evidence="6">
    <location>
        <begin position="2350"/>
        <end position="2418"/>
    </location>
</feature>
<dbReference type="CDD" id="cd11781">
    <property type="entry name" value="SH3_Sorbs_1"/>
    <property type="match status" value="1"/>
</dbReference>
<feature type="compositionally biased region" description="Basic and acidic residues" evidence="6">
    <location>
        <begin position="617"/>
        <end position="626"/>
    </location>
</feature>
<dbReference type="PROSITE" id="PS50831">
    <property type="entry name" value="SOHO"/>
    <property type="match status" value="1"/>
</dbReference>
<feature type="compositionally biased region" description="Pro residues" evidence="6">
    <location>
        <begin position="575"/>
        <end position="589"/>
    </location>
</feature>
<feature type="compositionally biased region" description="Acidic residues" evidence="6">
    <location>
        <begin position="1849"/>
        <end position="1861"/>
    </location>
</feature>
<dbReference type="PROSITE" id="PS50002">
    <property type="entry name" value="SH3"/>
    <property type="match status" value="3"/>
</dbReference>
<feature type="compositionally biased region" description="Basic and acidic residues" evidence="6">
    <location>
        <begin position="1239"/>
        <end position="1248"/>
    </location>
</feature>
<feature type="compositionally biased region" description="Basic and acidic residues" evidence="6">
    <location>
        <begin position="2219"/>
        <end position="2240"/>
    </location>
</feature>